<evidence type="ECO:0000313" key="11">
    <source>
        <dbReference type="EMBL" id="MBN2975932.1"/>
    </source>
</evidence>
<dbReference type="GO" id="GO:0015628">
    <property type="term" value="P:protein secretion by the type II secretion system"/>
    <property type="evidence" value="ECO:0007669"/>
    <property type="project" value="InterPro"/>
</dbReference>
<keyword evidence="8 10" id="KW-1133">Transmembrane helix</keyword>
<keyword evidence="4" id="KW-1003">Cell membrane</keyword>
<evidence type="ECO:0000256" key="1">
    <source>
        <dbReference type="ARBA" id="ARBA00004377"/>
    </source>
</evidence>
<dbReference type="AlphaFoldDB" id="A0A9X0YB67"/>
<dbReference type="Pfam" id="PF07963">
    <property type="entry name" value="N_methyl"/>
    <property type="match status" value="1"/>
</dbReference>
<dbReference type="GO" id="GO:0015627">
    <property type="term" value="C:type II protein secretion system complex"/>
    <property type="evidence" value="ECO:0007669"/>
    <property type="project" value="InterPro"/>
</dbReference>
<evidence type="ECO:0000256" key="5">
    <source>
        <dbReference type="ARBA" id="ARBA00022481"/>
    </source>
</evidence>
<dbReference type="EMBL" id="JAFHKJ010000031">
    <property type="protein sequence ID" value="MBN2975932.1"/>
    <property type="molecule type" value="Genomic_DNA"/>
</dbReference>
<dbReference type="Gene3D" id="3.10.610.10">
    <property type="entry name" value="GSPII I/J protein-like"/>
    <property type="match status" value="1"/>
</dbReference>
<proteinExistence type="inferred from homology"/>
<gene>
    <name evidence="11" type="primary">gspJ</name>
    <name evidence="11" type="ORF">JWR99_08055</name>
</gene>
<keyword evidence="9 10" id="KW-0472">Membrane</keyword>
<dbReference type="InterPro" id="IPR051621">
    <property type="entry name" value="T2SS_protein_J"/>
</dbReference>
<feature type="transmembrane region" description="Helical" evidence="10">
    <location>
        <begin position="6"/>
        <end position="28"/>
    </location>
</feature>
<dbReference type="GO" id="GO:0005886">
    <property type="term" value="C:plasma membrane"/>
    <property type="evidence" value="ECO:0007669"/>
    <property type="project" value="UniProtKB-SubCell"/>
</dbReference>
<dbReference type="NCBIfam" id="TIGR01711">
    <property type="entry name" value="gspJ"/>
    <property type="match status" value="1"/>
</dbReference>
<dbReference type="InterPro" id="IPR045584">
    <property type="entry name" value="Pilin-like"/>
</dbReference>
<evidence type="ECO:0000256" key="2">
    <source>
        <dbReference type="ARBA" id="ARBA00011084"/>
    </source>
</evidence>
<reference evidence="11 12" key="2">
    <citation type="journal article" date="2023" name="Plant Pathol.">
        <title>Dismantling and reorganizing Pseudomonas marginalis sensu#lato.</title>
        <authorList>
            <person name="Sawada H."/>
            <person name="Fujikawa T."/>
            <person name="Satou M."/>
        </authorList>
    </citation>
    <scope>NUCLEOTIDE SEQUENCE [LARGE SCALE GENOMIC DNA]</scope>
    <source>
        <strain evidence="11 12">MAFF 301381</strain>
    </source>
</reference>
<dbReference type="InterPro" id="IPR010055">
    <property type="entry name" value="T2SS_protein-GspJ"/>
</dbReference>
<keyword evidence="6" id="KW-0997">Cell inner membrane</keyword>
<evidence type="ECO:0000256" key="10">
    <source>
        <dbReference type="SAM" id="Phobius"/>
    </source>
</evidence>
<evidence type="ECO:0000256" key="8">
    <source>
        <dbReference type="ARBA" id="ARBA00022989"/>
    </source>
</evidence>
<comment type="similarity">
    <text evidence="2">Belongs to the GSP J family.</text>
</comment>
<dbReference type="PANTHER" id="PTHR39583:SF2">
    <property type="entry name" value="TYPE II SECRETION SYSTEM PROTEIN J"/>
    <property type="match status" value="1"/>
</dbReference>
<name>A0A9X0YB67_9PSED</name>
<comment type="caution">
    <text evidence="11">The sequence shown here is derived from an EMBL/GenBank/DDBJ whole genome shotgun (WGS) entry which is preliminary data.</text>
</comment>
<keyword evidence="12" id="KW-1185">Reference proteome</keyword>
<comment type="subcellular location">
    <subcellularLocation>
        <location evidence="1">Cell inner membrane</location>
        <topology evidence="1">Single-pass membrane protein</topology>
    </subcellularLocation>
</comment>
<dbReference type="PANTHER" id="PTHR39583">
    <property type="entry name" value="TYPE II SECRETION SYSTEM PROTEIN J-RELATED"/>
    <property type="match status" value="1"/>
</dbReference>
<dbReference type="PROSITE" id="PS00409">
    <property type="entry name" value="PROKAR_NTER_METHYL"/>
    <property type="match status" value="1"/>
</dbReference>
<sequence length="201" mass="22554">MKTDQHGFTLIEVMVAIMLMAIVSLIAWRGLDSVSRADSHLQSSTEQTQALLRTLNQLERDLALRASIELRTPGLTEDEQPDDLPAVSVRSSDNHDFQLDIIRSAAPPEIGLQRVRWWLDGDTLYRATSAASDRYPLPAPKKTVAVLSSVSDLQVRFWEAGKGWRQLAGNRKNDPLGLEIKLTRQTPQGEERYRQVVGPLQ</sequence>
<keyword evidence="5" id="KW-0488">Methylation</keyword>
<dbReference type="NCBIfam" id="TIGR02532">
    <property type="entry name" value="IV_pilin_GFxxxE"/>
    <property type="match status" value="1"/>
</dbReference>
<evidence type="ECO:0000256" key="7">
    <source>
        <dbReference type="ARBA" id="ARBA00022692"/>
    </source>
</evidence>
<evidence type="ECO:0000256" key="9">
    <source>
        <dbReference type="ARBA" id="ARBA00023136"/>
    </source>
</evidence>
<dbReference type="Proteomes" id="UP001154860">
    <property type="component" value="Unassembled WGS sequence"/>
</dbReference>
<accession>A0A9X0YB67</accession>
<dbReference type="SUPFAM" id="SSF54523">
    <property type="entry name" value="Pili subunits"/>
    <property type="match status" value="1"/>
</dbReference>
<protein>
    <recommendedName>
        <fullName evidence="3">Type II secretion system protein J</fullName>
    </recommendedName>
</protein>
<evidence type="ECO:0000256" key="6">
    <source>
        <dbReference type="ARBA" id="ARBA00022519"/>
    </source>
</evidence>
<reference evidence="11 12" key="1">
    <citation type="journal article" date="2021" name="Int. J. Syst. Evol. Microbiol.">
        <title>Pseudomonas lactucae sp. nov., a pathogen causing bacterial rot of lettuce in Japan.</title>
        <authorList>
            <person name="Sawada H."/>
            <person name="Fujikawa T."/>
            <person name="Satou M."/>
        </authorList>
    </citation>
    <scope>NUCLEOTIDE SEQUENCE [LARGE SCALE GENOMIC DNA]</scope>
    <source>
        <strain evidence="11 12">MAFF 301381</strain>
    </source>
</reference>
<dbReference type="Pfam" id="PF11612">
    <property type="entry name" value="T2SSJ"/>
    <property type="match status" value="1"/>
</dbReference>
<evidence type="ECO:0000256" key="3">
    <source>
        <dbReference type="ARBA" id="ARBA00021539"/>
    </source>
</evidence>
<dbReference type="RefSeq" id="WP_205489332.1">
    <property type="nucleotide sequence ID" value="NZ_JAFHKI010000016.1"/>
</dbReference>
<evidence type="ECO:0000256" key="4">
    <source>
        <dbReference type="ARBA" id="ARBA00022475"/>
    </source>
</evidence>
<organism evidence="11 12">
    <name type="scientific">Pseudomonas lactucae</name>
    <dbReference type="NCBI Taxonomy" id="2813360"/>
    <lineage>
        <taxon>Bacteria</taxon>
        <taxon>Pseudomonadati</taxon>
        <taxon>Pseudomonadota</taxon>
        <taxon>Gammaproteobacteria</taxon>
        <taxon>Pseudomonadales</taxon>
        <taxon>Pseudomonadaceae</taxon>
        <taxon>Pseudomonas</taxon>
    </lineage>
</organism>
<evidence type="ECO:0000313" key="12">
    <source>
        <dbReference type="Proteomes" id="UP001154860"/>
    </source>
</evidence>
<keyword evidence="7 10" id="KW-0812">Transmembrane</keyword>
<dbReference type="InterPro" id="IPR012902">
    <property type="entry name" value="N_methyl_site"/>
</dbReference>